<dbReference type="Gene3D" id="3.40.50.880">
    <property type="match status" value="1"/>
</dbReference>
<evidence type="ECO:0000313" key="2">
    <source>
        <dbReference type="Proteomes" id="UP001519887"/>
    </source>
</evidence>
<dbReference type="InterPro" id="IPR029062">
    <property type="entry name" value="Class_I_gatase-like"/>
</dbReference>
<comment type="caution">
    <text evidence="1">The sequence shown here is derived from an EMBL/GenBank/DDBJ whole genome shotgun (WGS) entry which is preliminary data.</text>
</comment>
<dbReference type="Gene3D" id="3.20.20.80">
    <property type="entry name" value="Glycosidases"/>
    <property type="match status" value="2"/>
</dbReference>
<gene>
    <name evidence="1" type="ORF">K0U00_31340</name>
</gene>
<dbReference type="CDD" id="cd03143">
    <property type="entry name" value="A4_beta-galactosidase_middle_domain"/>
    <property type="match status" value="1"/>
</dbReference>
<dbReference type="EMBL" id="JAHZIK010001237">
    <property type="protein sequence ID" value="MBW7458546.1"/>
    <property type="molecule type" value="Genomic_DNA"/>
</dbReference>
<proteinExistence type="predicted"/>
<accession>A0ABS7CC85</accession>
<organism evidence="1 2">
    <name type="scientific">Paenibacillus sepulcri</name>
    <dbReference type="NCBI Taxonomy" id="359917"/>
    <lineage>
        <taxon>Bacteria</taxon>
        <taxon>Bacillati</taxon>
        <taxon>Bacillota</taxon>
        <taxon>Bacilli</taxon>
        <taxon>Bacillales</taxon>
        <taxon>Paenibacillaceae</taxon>
        <taxon>Paenibacillus</taxon>
    </lineage>
</organism>
<protein>
    <recommendedName>
        <fullName evidence="3">Beta-galactosidase trimerisation domain-containing protein</fullName>
    </recommendedName>
</protein>
<evidence type="ECO:0008006" key="3">
    <source>
        <dbReference type="Google" id="ProtNLM"/>
    </source>
</evidence>
<sequence>MTDNTFWYQKQLRILQTVLREPDIVDYDAQSVVAYLESIHSNCIIVNGGGIVDFFRHNLVTANPNPFMQGEDILKDLTDACHAKGIKVVVRVDFRGVDKRIYELRPDWFSINAQGEPLIRDNPLHSAIFQPCYQSKYRNEHAYAFIDYLFQNYDIDGVWENSYNQWGICYCKSCSDRYRSEIGKELPRGGDFFDPHYDEYRVWKAACVEEHLRDCRAVVKKYGEDKAFAAEIFGLYHDQFKGSSHDLYAIREHFDFLVTPLFTADHEPLNGPSTLIKFLKSLSPDKTPVMLFGHLGTNNNLRYISSPKQETRLWMWEAISAGGSFWNVIFNGAHPGSTYDRRNAMLSADIYDYMERHEDVLTIQNTDPEVTVLYSRASNAALGNHDRSKDAYMTHLIGLEQVLTDRRIQYRLLTDDRLNLETLAQTRVLILANAACLSDRETETIRSYVKAGGKL</sequence>
<feature type="non-terminal residue" evidence="1">
    <location>
        <position position="455"/>
    </location>
</feature>
<evidence type="ECO:0000313" key="1">
    <source>
        <dbReference type="EMBL" id="MBW7458546.1"/>
    </source>
</evidence>
<dbReference type="Proteomes" id="UP001519887">
    <property type="component" value="Unassembled WGS sequence"/>
</dbReference>
<dbReference type="Pfam" id="PF14871">
    <property type="entry name" value="GHL6"/>
    <property type="match status" value="1"/>
</dbReference>
<dbReference type="SUPFAM" id="SSF51445">
    <property type="entry name" value="(Trans)glycosidases"/>
    <property type="match status" value="1"/>
</dbReference>
<reference evidence="1 2" key="1">
    <citation type="submission" date="2021-07" db="EMBL/GenBank/DDBJ databases">
        <title>Paenibacillus radiodurans sp. nov., isolated from the southeastern edge of Tengger Desert.</title>
        <authorList>
            <person name="Zhang G."/>
        </authorList>
    </citation>
    <scope>NUCLEOTIDE SEQUENCE [LARGE SCALE GENOMIC DNA]</scope>
    <source>
        <strain evidence="1 2">CCM 7311</strain>
    </source>
</reference>
<dbReference type="InterPro" id="IPR017853">
    <property type="entry name" value="GH"/>
</dbReference>
<name>A0ABS7CC85_9BACL</name>
<dbReference type="InterPro" id="IPR028212">
    <property type="entry name" value="GHL6"/>
</dbReference>
<keyword evidence="2" id="KW-1185">Reference proteome</keyword>